<evidence type="ECO:0000256" key="8">
    <source>
        <dbReference type="ARBA" id="ARBA00022927"/>
    </source>
</evidence>
<dbReference type="InterPro" id="IPR027417">
    <property type="entry name" value="P-loop_NTPase"/>
</dbReference>
<keyword evidence="7 12" id="KW-0067">ATP-binding</keyword>
<dbReference type="FunFam" id="3.40.50.300:FF:000334">
    <property type="entry name" value="Protein translocase subunit SecA"/>
    <property type="match status" value="1"/>
</dbReference>
<evidence type="ECO:0000256" key="6">
    <source>
        <dbReference type="ARBA" id="ARBA00022741"/>
    </source>
</evidence>
<dbReference type="GO" id="GO:0005829">
    <property type="term" value="C:cytosol"/>
    <property type="evidence" value="ECO:0007669"/>
    <property type="project" value="TreeGrafter"/>
</dbReference>
<dbReference type="GO" id="GO:0005886">
    <property type="term" value="C:plasma membrane"/>
    <property type="evidence" value="ECO:0007669"/>
    <property type="project" value="TreeGrafter"/>
</dbReference>
<evidence type="ECO:0000256" key="11">
    <source>
        <dbReference type="ARBA" id="ARBA00023136"/>
    </source>
</evidence>
<evidence type="ECO:0000256" key="5">
    <source>
        <dbReference type="ARBA" id="ARBA00022490"/>
    </source>
</evidence>
<feature type="domain" description="Helicase ATP-binding" evidence="13">
    <location>
        <begin position="73"/>
        <end position="211"/>
    </location>
</feature>
<dbReference type="PROSITE" id="PS51194">
    <property type="entry name" value="HELICASE_CTER"/>
    <property type="match status" value="1"/>
</dbReference>
<keyword evidence="10 12" id="KW-0811">Translocation</keyword>
<dbReference type="GO" id="GO:0006886">
    <property type="term" value="P:intracellular protein transport"/>
    <property type="evidence" value="ECO:0007669"/>
    <property type="project" value="InterPro"/>
</dbReference>
<feature type="non-terminal residue" evidence="16">
    <location>
        <position position="651"/>
    </location>
</feature>
<comment type="subcellular location">
    <subcellularLocation>
        <location evidence="1">Membrane</location>
        <topology evidence="1">Peripheral membrane protein</topology>
    </subcellularLocation>
</comment>
<dbReference type="InterPro" id="IPR036266">
    <property type="entry name" value="SecA_Wing/Scaffold_sf"/>
</dbReference>
<dbReference type="NCBIfam" id="TIGR00963">
    <property type="entry name" value="secA"/>
    <property type="match status" value="1"/>
</dbReference>
<dbReference type="PRINTS" id="PR00906">
    <property type="entry name" value="SECA"/>
</dbReference>
<name>A0A374MMJ8_9FIRM</name>
<dbReference type="GO" id="GO:0031522">
    <property type="term" value="C:cell envelope Sec protein transport complex"/>
    <property type="evidence" value="ECO:0007669"/>
    <property type="project" value="TreeGrafter"/>
</dbReference>
<feature type="domain" description="SecA family profile" evidence="15">
    <location>
        <begin position="1"/>
        <end position="576"/>
    </location>
</feature>
<evidence type="ECO:0000313" key="17">
    <source>
        <dbReference type="Proteomes" id="UP000262524"/>
    </source>
</evidence>
<keyword evidence="11" id="KW-0472">Membrane</keyword>
<organism evidence="16 17">
    <name type="scientific">Anaerobutyricum hallii</name>
    <dbReference type="NCBI Taxonomy" id="39488"/>
    <lineage>
        <taxon>Bacteria</taxon>
        <taxon>Bacillati</taxon>
        <taxon>Bacillota</taxon>
        <taxon>Clostridia</taxon>
        <taxon>Lachnospirales</taxon>
        <taxon>Lachnospiraceae</taxon>
        <taxon>Anaerobutyricum</taxon>
    </lineage>
</organism>
<dbReference type="SMART" id="SM00957">
    <property type="entry name" value="SecA_DEAD"/>
    <property type="match status" value="1"/>
</dbReference>
<gene>
    <name evidence="16" type="primary">secA</name>
    <name evidence="16" type="ORF">DXD91_16635</name>
</gene>
<dbReference type="SUPFAM" id="SSF81767">
    <property type="entry name" value="Pre-protein crosslinking domain of SecA"/>
    <property type="match status" value="1"/>
</dbReference>
<feature type="domain" description="Helicase C-terminal" evidence="14">
    <location>
        <begin position="424"/>
        <end position="581"/>
    </location>
</feature>
<keyword evidence="8 12" id="KW-0653">Protein transport</keyword>
<dbReference type="Gene3D" id="3.90.1440.10">
    <property type="entry name" value="SecA, preprotein cross-linking domain"/>
    <property type="match status" value="1"/>
</dbReference>
<evidence type="ECO:0000256" key="12">
    <source>
        <dbReference type="RuleBase" id="RU003874"/>
    </source>
</evidence>
<comment type="similarity">
    <text evidence="2 12">Belongs to the SecA family.</text>
</comment>
<dbReference type="PROSITE" id="PS51192">
    <property type="entry name" value="HELICASE_ATP_BIND_1"/>
    <property type="match status" value="1"/>
</dbReference>
<comment type="caution">
    <text evidence="16">The sequence shown here is derived from an EMBL/GenBank/DDBJ whole genome shotgun (WGS) entry which is preliminary data.</text>
</comment>
<keyword evidence="3 12" id="KW-0813">Transport</keyword>
<dbReference type="InterPro" id="IPR014018">
    <property type="entry name" value="SecA_motor_DEAD"/>
</dbReference>
<dbReference type="GO" id="GO:0006605">
    <property type="term" value="P:protein targeting"/>
    <property type="evidence" value="ECO:0007669"/>
    <property type="project" value="InterPro"/>
</dbReference>
<protein>
    <recommendedName>
        <fullName evidence="12">Protein translocase subunit SecA</fullName>
    </recommendedName>
</protein>
<evidence type="ECO:0000256" key="4">
    <source>
        <dbReference type="ARBA" id="ARBA00022475"/>
    </source>
</evidence>
<dbReference type="InterPro" id="IPR000185">
    <property type="entry name" value="SecA"/>
</dbReference>
<dbReference type="PANTHER" id="PTHR30612">
    <property type="entry name" value="SECA INNER MEMBRANE COMPONENT OF SEC PROTEIN SECRETION SYSTEM"/>
    <property type="match status" value="1"/>
</dbReference>
<dbReference type="Pfam" id="PF07517">
    <property type="entry name" value="SecA_DEAD"/>
    <property type="match status" value="1"/>
</dbReference>
<dbReference type="GO" id="GO:0017038">
    <property type="term" value="P:protein import"/>
    <property type="evidence" value="ECO:0007669"/>
    <property type="project" value="InterPro"/>
</dbReference>
<dbReference type="NCBIfam" id="NF006630">
    <property type="entry name" value="PRK09200.1"/>
    <property type="match status" value="1"/>
</dbReference>
<dbReference type="RefSeq" id="WP_117983880.1">
    <property type="nucleotide sequence ID" value="NZ_QSOE01000266.1"/>
</dbReference>
<keyword evidence="6 12" id="KW-0547">Nucleotide-binding</keyword>
<dbReference type="GO" id="GO:0005524">
    <property type="term" value="F:ATP binding"/>
    <property type="evidence" value="ECO:0007669"/>
    <property type="project" value="UniProtKB-KW"/>
</dbReference>
<dbReference type="AlphaFoldDB" id="A0A374MMJ8"/>
<dbReference type="SUPFAM" id="SSF52540">
    <property type="entry name" value="P-loop containing nucleoside triphosphate hydrolases"/>
    <property type="match status" value="2"/>
</dbReference>
<evidence type="ECO:0000256" key="7">
    <source>
        <dbReference type="ARBA" id="ARBA00022840"/>
    </source>
</evidence>
<dbReference type="Gene3D" id="1.10.3060.10">
    <property type="entry name" value="Helical scaffold and wing domains of SecA"/>
    <property type="match status" value="1"/>
</dbReference>
<evidence type="ECO:0000259" key="14">
    <source>
        <dbReference type="PROSITE" id="PS51194"/>
    </source>
</evidence>
<dbReference type="PROSITE" id="PS01312">
    <property type="entry name" value="SECA"/>
    <property type="match status" value="1"/>
</dbReference>
<dbReference type="InterPro" id="IPR011116">
    <property type="entry name" value="SecA_Wing/Scaffold"/>
</dbReference>
<dbReference type="Proteomes" id="UP000262524">
    <property type="component" value="Unassembled WGS sequence"/>
</dbReference>
<dbReference type="GO" id="GO:0043952">
    <property type="term" value="P:protein transport by the Sec complex"/>
    <property type="evidence" value="ECO:0007669"/>
    <property type="project" value="TreeGrafter"/>
</dbReference>
<proteinExistence type="inferred from homology"/>
<dbReference type="Pfam" id="PF21090">
    <property type="entry name" value="P-loop_SecA"/>
    <property type="match status" value="1"/>
</dbReference>
<keyword evidence="5" id="KW-0963">Cytoplasm</keyword>
<evidence type="ECO:0000259" key="13">
    <source>
        <dbReference type="PROSITE" id="PS51192"/>
    </source>
</evidence>
<keyword evidence="9" id="KW-1278">Translocase</keyword>
<dbReference type="CDD" id="cd18803">
    <property type="entry name" value="SF2_C_secA"/>
    <property type="match status" value="1"/>
</dbReference>
<dbReference type="InterPro" id="IPR044722">
    <property type="entry name" value="SecA_SF2_C"/>
</dbReference>
<evidence type="ECO:0000256" key="1">
    <source>
        <dbReference type="ARBA" id="ARBA00004170"/>
    </source>
</evidence>
<dbReference type="FunFam" id="3.40.50.300:FF:000429">
    <property type="entry name" value="Preprotein translocase subunit SecA"/>
    <property type="match status" value="1"/>
</dbReference>
<dbReference type="PANTHER" id="PTHR30612:SF0">
    <property type="entry name" value="CHLOROPLAST PROTEIN-TRANSPORTING ATPASE"/>
    <property type="match status" value="1"/>
</dbReference>
<dbReference type="InterPro" id="IPR011130">
    <property type="entry name" value="SecA_preprotein_X-link_dom"/>
</dbReference>
<dbReference type="SUPFAM" id="SSF81886">
    <property type="entry name" value="Helical scaffold and wing domains of SecA"/>
    <property type="match status" value="1"/>
</dbReference>
<dbReference type="InterPro" id="IPR011115">
    <property type="entry name" value="SecA_DEAD"/>
</dbReference>
<reference evidence="16 17" key="1">
    <citation type="submission" date="2018-08" db="EMBL/GenBank/DDBJ databases">
        <title>A genome reference for cultivated species of the human gut microbiota.</title>
        <authorList>
            <person name="Zou Y."/>
            <person name="Xue W."/>
            <person name="Luo G."/>
        </authorList>
    </citation>
    <scope>NUCLEOTIDE SEQUENCE [LARGE SCALE GENOMIC DNA]</scope>
    <source>
        <strain evidence="16 17">TM10-1AC</strain>
    </source>
</reference>
<evidence type="ECO:0000256" key="9">
    <source>
        <dbReference type="ARBA" id="ARBA00022967"/>
    </source>
</evidence>
<dbReference type="InterPro" id="IPR036670">
    <property type="entry name" value="SecA_X-link_sf"/>
</dbReference>
<dbReference type="InterPro" id="IPR014001">
    <property type="entry name" value="Helicase_ATP-bd"/>
</dbReference>
<dbReference type="CDD" id="cd17928">
    <property type="entry name" value="DEXDc_SecA"/>
    <property type="match status" value="1"/>
</dbReference>
<dbReference type="EMBL" id="QSOE01000266">
    <property type="protein sequence ID" value="RGI72699.1"/>
    <property type="molecule type" value="Genomic_DNA"/>
</dbReference>
<sequence length="651" mass="74224">MKKKWNKIVEEILKMDSDMSKLSDSELRHKTDEFKLRLKEGTSLDSLLPEAFAVVREAAFRVVGMKPYPVQIMGGIAIHEGNIAEMATGEGKTLVSTMPAYLNALVGKGVHIVTVNDYLAKRDAEWMGKIHEFLGLSVGYILNDYTPDRRKQAYNCDITYITNNELGFDYLRDNMAKKSTDIVQRGLHFAIIDEIDSILIDEARTPLIISGNESDASSLYIACDILARQMQKGKGDGKLKKIDAILGEDIVEDGDFYVDEKDKNVSLTVAGVEKVEDYFHIENFSAPEHLAIQKTIILALKANYLMFRDKDYVVKEQQVFIVDEFTGRIMKGRRFSDGLHQAIEAKEHVVIQKENNTLATITLQNFFNKYDKKAGMTGTAKTEEKEFRDTYHMKVCPIPTNKPISRVDEPDSLYLTKKEKFHAIIEDIVKTHEKEQPVLVGTINIDTSEYLSRKLKEIGIKHQVLNAKYHEAEAEIISHAGEKGMVTIATNMAGRGTDIILGKEVLALGGLRVIGTERHESRRIDNQLRGRAGRQGDIGSSKFYLSLEDNLIRLFGLEKYIELYRKLGIKENEEITHKTASKQVEKAQRRVELNNYNMRKQLLDYDKVNNDQRELIYAERRKLLNKENIRETILNMLRDVANSCISYDKKN</sequence>
<dbReference type="InterPro" id="IPR001650">
    <property type="entry name" value="Helicase_C-like"/>
</dbReference>
<evidence type="ECO:0000256" key="2">
    <source>
        <dbReference type="ARBA" id="ARBA00007650"/>
    </source>
</evidence>
<accession>A0A374MMJ8</accession>
<dbReference type="Pfam" id="PF01043">
    <property type="entry name" value="SecA_PP_bind"/>
    <property type="match status" value="1"/>
</dbReference>
<dbReference type="Pfam" id="PF07516">
    <property type="entry name" value="SecA_SW"/>
    <property type="match status" value="1"/>
</dbReference>
<evidence type="ECO:0000256" key="10">
    <source>
        <dbReference type="ARBA" id="ARBA00023010"/>
    </source>
</evidence>
<evidence type="ECO:0000313" key="16">
    <source>
        <dbReference type="EMBL" id="RGI72699.1"/>
    </source>
</evidence>
<evidence type="ECO:0000259" key="15">
    <source>
        <dbReference type="PROSITE" id="PS51196"/>
    </source>
</evidence>
<dbReference type="Gene3D" id="3.40.50.300">
    <property type="entry name" value="P-loop containing nucleotide triphosphate hydrolases"/>
    <property type="match status" value="3"/>
</dbReference>
<dbReference type="SMART" id="SM00958">
    <property type="entry name" value="SecA_PP_bind"/>
    <property type="match status" value="1"/>
</dbReference>
<keyword evidence="4" id="KW-1003">Cell membrane</keyword>
<evidence type="ECO:0000256" key="3">
    <source>
        <dbReference type="ARBA" id="ARBA00022448"/>
    </source>
</evidence>
<dbReference type="PROSITE" id="PS51196">
    <property type="entry name" value="SECA_MOTOR_DEAD"/>
    <property type="match status" value="1"/>
</dbReference>
<dbReference type="InterPro" id="IPR020937">
    <property type="entry name" value="SecA_CS"/>
</dbReference>
<dbReference type="HAMAP" id="MF_01382">
    <property type="entry name" value="SecA"/>
    <property type="match status" value="1"/>
</dbReference>